<dbReference type="PANTHER" id="PTHR43046:SF14">
    <property type="entry name" value="MUTT_NUDIX FAMILY PROTEIN"/>
    <property type="match status" value="1"/>
</dbReference>
<dbReference type="Pfam" id="PF00293">
    <property type="entry name" value="NUDIX"/>
    <property type="match status" value="1"/>
</dbReference>
<keyword evidence="2" id="KW-0378">Hydrolase</keyword>
<sequence>MAFLEQTFFNIAYPLRLLYWFVFRPRTQSVKCLIEYDGKLLLVRSRYWRRYWTLPGGRIRIQTPFEESPVDAAKRELREVVGLTADPLVYLGIYDTGRHFLKDSVFCFYGKVDTAALSPHGVEILEARWFLKNALPYPQSPTIGNVLRLYTYFKSRSETAVRR</sequence>
<dbReference type="CDD" id="cd02883">
    <property type="entry name" value="NUDIX_Hydrolase"/>
    <property type="match status" value="1"/>
</dbReference>
<name>A0A1G2FZP8_9BACT</name>
<dbReference type="AlphaFoldDB" id="A0A1G2FZP8"/>
<feature type="domain" description="Nudix hydrolase" evidence="3">
    <location>
        <begin position="25"/>
        <end position="151"/>
    </location>
</feature>
<dbReference type="PROSITE" id="PS51462">
    <property type="entry name" value="NUDIX"/>
    <property type="match status" value="1"/>
</dbReference>
<evidence type="ECO:0000259" key="3">
    <source>
        <dbReference type="PROSITE" id="PS51462"/>
    </source>
</evidence>
<proteinExistence type="predicted"/>
<dbReference type="InterPro" id="IPR000086">
    <property type="entry name" value="NUDIX_hydrolase_dom"/>
</dbReference>
<dbReference type="Gene3D" id="3.90.79.10">
    <property type="entry name" value="Nucleoside Triphosphate Pyrophosphohydrolase"/>
    <property type="match status" value="1"/>
</dbReference>
<dbReference type="SUPFAM" id="SSF55811">
    <property type="entry name" value="Nudix"/>
    <property type="match status" value="1"/>
</dbReference>
<comment type="cofactor">
    <cofactor evidence="1">
        <name>Mg(2+)</name>
        <dbReference type="ChEBI" id="CHEBI:18420"/>
    </cofactor>
</comment>
<dbReference type="GO" id="GO:0016787">
    <property type="term" value="F:hydrolase activity"/>
    <property type="evidence" value="ECO:0007669"/>
    <property type="project" value="UniProtKB-KW"/>
</dbReference>
<dbReference type="EMBL" id="MHNI01000005">
    <property type="protein sequence ID" value="OGZ43539.1"/>
    <property type="molecule type" value="Genomic_DNA"/>
</dbReference>
<evidence type="ECO:0000256" key="1">
    <source>
        <dbReference type="ARBA" id="ARBA00001946"/>
    </source>
</evidence>
<dbReference type="InterPro" id="IPR015797">
    <property type="entry name" value="NUDIX_hydrolase-like_dom_sf"/>
</dbReference>
<reference evidence="4 5" key="1">
    <citation type="journal article" date="2016" name="Nat. Commun.">
        <title>Thousands of microbial genomes shed light on interconnected biogeochemical processes in an aquifer system.</title>
        <authorList>
            <person name="Anantharaman K."/>
            <person name="Brown C.T."/>
            <person name="Hug L.A."/>
            <person name="Sharon I."/>
            <person name="Castelle C.J."/>
            <person name="Probst A.J."/>
            <person name="Thomas B.C."/>
            <person name="Singh A."/>
            <person name="Wilkins M.J."/>
            <person name="Karaoz U."/>
            <person name="Brodie E.L."/>
            <person name="Williams K.H."/>
            <person name="Hubbard S.S."/>
            <person name="Banfield J.F."/>
        </authorList>
    </citation>
    <scope>NUCLEOTIDE SEQUENCE [LARGE SCALE GENOMIC DNA]</scope>
</reference>
<evidence type="ECO:0000313" key="5">
    <source>
        <dbReference type="Proteomes" id="UP000176700"/>
    </source>
</evidence>
<protein>
    <recommendedName>
        <fullName evidence="3">Nudix hydrolase domain-containing protein</fullName>
    </recommendedName>
</protein>
<accession>A0A1G2FZP8</accession>
<gene>
    <name evidence="4" type="ORF">A2W41_04375</name>
</gene>
<dbReference type="Proteomes" id="UP000176700">
    <property type="component" value="Unassembled WGS sequence"/>
</dbReference>
<comment type="caution">
    <text evidence="4">The sequence shown here is derived from an EMBL/GenBank/DDBJ whole genome shotgun (WGS) entry which is preliminary data.</text>
</comment>
<organism evidence="4 5">
    <name type="scientific">Candidatus Ryanbacteria bacterium RIFCSPHIGHO2_01_45_13</name>
    <dbReference type="NCBI Taxonomy" id="1802112"/>
    <lineage>
        <taxon>Bacteria</taxon>
        <taxon>Candidatus Ryaniibacteriota</taxon>
    </lineage>
</organism>
<dbReference type="PANTHER" id="PTHR43046">
    <property type="entry name" value="GDP-MANNOSE MANNOSYL HYDROLASE"/>
    <property type="match status" value="1"/>
</dbReference>
<evidence type="ECO:0000313" key="4">
    <source>
        <dbReference type="EMBL" id="OGZ43539.1"/>
    </source>
</evidence>
<evidence type="ECO:0000256" key="2">
    <source>
        <dbReference type="ARBA" id="ARBA00022801"/>
    </source>
</evidence>